<dbReference type="InterPro" id="IPR020904">
    <property type="entry name" value="Sc_DH/Rdtase_CS"/>
</dbReference>
<dbReference type="RefSeq" id="WP_418160553.1">
    <property type="nucleotide sequence ID" value="NZ_JBBLZC010000017.1"/>
</dbReference>
<evidence type="ECO:0000256" key="2">
    <source>
        <dbReference type="ARBA" id="ARBA00023002"/>
    </source>
</evidence>
<proteinExistence type="inferred from homology"/>
<accession>A0ABU8XUU6</accession>
<dbReference type="SUPFAM" id="SSF51735">
    <property type="entry name" value="NAD(P)-binding Rossmann-fold domains"/>
    <property type="match status" value="1"/>
</dbReference>
<dbReference type="InterPro" id="IPR036291">
    <property type="entry name" value="NAD(P)-bd_dom_sf"/>
</dbReference>
<dbReference type="Pfam" id="PF00106">
    <property type="entry name" value="adh_short"/>
    <property type="match status" value="1"/>
</dbReference>
<dbReference type="PANTHER" id="PTHR44196">
    <property type="entry name" value="DEHYDROGENASE/REDUCTASE SDR FAMILY MEMBER 7B"/>
    <property type="match status" value="1"/>
</dbReference>
<protein>
    <submittedName>
        <fullName evidence="4">SDR family oxidoreductase</fullName>
    </submittedName>
</protein>
<dbReference type="Proteomes" id="UP001375743">
    <property type="component" value="Unassembled WGS sequence"/>
</dbReference>
<sequence>MPQCADGAVVITGASSGIGRATAQAFAREGACLALCARGAEALQETVRECRRLGGHAFGVPTDTRDPEAVKRLARMAAETFGGIGVWVNNAGGGAVGRYWEVPIAAHRATVETDLLGYLHGAHAALPYFLDRGRGVLVNNISIGGLIPTPYAASYAAAKTAVRAFADSLRQELASWPDIHVCSVFPYFVDTPGIYHAANYTGRALKPAPFVVRPEQVAAAVLGLAREPRREVVVGIMGKLGRLEHAIAPRLVEAALRLGTEAYLAQAKTAPVSDGNLFHPMPEPMAVTGGWRHSGLRTAAAVLGLAAAGFLAVRAIPHGWKAADAQRTAG</sequence>
<evidence type="ECO:0000256" key="1">
    <source>
        <dbReference type="ARBA" id="ARBA00006484"/>
    </source>
</evidence>
<dbReference type="EMBL" id="JBBLZC010000017">
    <property type="protein sequence ID" value="MEK0084706.1"/>
    <property type="molecule type" value="Genomic_DNA"/>
</dbReference>
<name>A0ABU8XUU6_9PROT</name>
<dbReference type="PRINTS" id="PR00080">
    <property type="entry name" value="SDRFAMILY"/>
</dbReference>
<evidence type="ECO:0000313" key="5">
    <source>
        <dbReference type="Proteomes" id="UP001375743"/>
    </source>
</evidence>
<dbReference type="PROSITE" id="PS00061">
    <property type="entry name" value="ADH_SHORT"/>
    <property type="match status" value="1"/>
</dbReference>
<evidence type="ECO:0000256" key="3">
    <source>
        <dbReference type="RuleBase" id="RU000363"/>
    </source>
</evidence>
<dbReference type="Gene3D" id="3.40.50.720">
    <property type="entry name" value="NAD(P)-binding Rossmann-like Domain"/>
    <property type="match status" value="1"/>
</dbReference>
<gene>
    <name evidence="4" type="ORF">U1T56_16245</name>
</gene>
<comment type="similarity">
    <text evidence="1 3">Belongs to the short-chain dehydrogenases/reductases (SDR) family.</text>
</comment>
<organism evidence="4 5">
    <name type="scientific">Benzoatithermus flavus</name>
    <dbReference type="NCBI Taxonomy" id="3108223"/>
    <lineage>
        <taxon>Bacteria</taxon>
        <taxon>Pseudomonadati</taxon>
        <taxon>Pseudomonadota</taxon>
        <taxon>Alphaproteobacteria</taxon>
        <taxon>Geminicoccales</taxon>
        <taxon>Geminicoccaceae</taxon>
        <taxon>Benzoatithermus</taxon>
    </lineage>
</organism>
<keyword evidence="2" id="KW-0560">Oxidoreductase</keyword>
<keyword evidence="5" id="KW-1185">Reference proteome</keyword>
<reference evidence="4 5" key="1">
    <citation type="submission" date="2024-01" db="EMBL/GenBank/DDBJ databases">
        <title>Multi-omics insights into the function and evolution of sodium benzoate biodegradation pathways in Benzoatithermus flavus gen. nov., sp. nov. from hot spring.</title>
        <authorList>
            <person name="Hu C.-J."/>
            <person name="Li W.-J."/>
        </authorList>
    </citation>
    <scope>NUCLEOTIDE SEQUENCE [LARGE SCALE GENOMIC DNA]</scope>
    <source>
        <strain evidence="4 5">SYSU G07066</strain>
    </source>
</reference>
<dbReference type="NCBIfam" id="NF004792">
    <property type="entry name" value="PRK06139.1"/>
    <property type="match status" value="1"/>
</dbReference>
<evidence type="ECO:0000313" key="4">
    <source>
        <dbReference type="EMBL" id="MEK0084706.1"/>
    </source>
</evidence>
<dbReference type="PRINTS" id="PR00081">
    <property type="entry name" value="GDHRDH"/>
</dbReference>
<dbReference type="PANTHER" id="PTHR44196:SF1">
    <property type="entry name" value="DEHYDROGENASE_REDUCTASE SDR FAMILY MEMBER 7B"/>
    <property type="match status" value="1"/>
</dbReference>
<comment type="caution">
    <text evidence="4">The sequence shown here is derived from an EMBL/GenBank/DDBJ whole genome shotgun (WGS) entry which is preliminary data.</text>
</comment>
<dbReference type="InterPro" id="IPR002347">
    <property type="entry name" value="SDR_fam"/>
</dbReference>